<gene>
    <name evidence="3" type="ORF">PCON_11774</name>
</gene>
<name>U4L6S7_PYROM</name>
<evidence type="ECO:0000256" key="1">
    <source>
        <dbReference type="SAM" id="MobiDB-lite"/>
    </source>
</evidence>
<feature type="compositionally biased region" description="Low complexity" evidence="1">
    <location>
        <begin position="90"/>
        <end position="106"/>
    </location>
</feature>
<dbReference type="SMART" id="SM00367">
    <property type="entry name" value="LRR_CC"/>
    <property type="match status" value="8"/>
</dbReference>
<evidence type="ECO:0000259" key="2">
    <source>
        <dbReference type="Pfam" id="PF23550"/>
    </source>
</evidence>
<dbReference type="Proteomes" id="UP000018144">
    <property type="component" value="Unassembled WGS sequence"/>
</dbReference>
<dbReference type="GO" id="GO:0019005">
    <property type="term" value="C:SCF ubiquitin ligase complex"/>
    <property type="evidence" value="ECO:0007669"/>
    <property type="project" value="TreeGrafter"/>
</dbReference>
<feature type="compositionally biased region" description="Low complexity" evidence="1">
    <location>
        <begin position="40"/>
        <end position="82"/>
    </location>
</feature>
<accession>U4L6S7</accession>
<protein>
    <submittedName>
        <fullName evidence="3">Similar to DNA repair protein rhp7 acc. no. O74999</fullName>
    </submittedName>
</protein>
<dbReference type="OrthoDB" id="1924287at2759"/>
<feature type="region of interest" description="Disordered" evidence="1">
    <location>
        <begin position="35"/>
        <end position="127"/>
    </location>
</feature>
<evidence type="ECO:0000313" key="3">
    <source>
        <dbReference type="EMBL" id="CCX12180.1"/>
    </source>
</evidence>
<dbReference type="InterPro" id="IPR056451">
    <property type="entry name" value="Znf_Tbcl_Rhp7"/>
</dbReference>
<organism evidence="3 4">
    <name type="scientific">Pyronema omphalodes (strain CBS 100304)</name>
    <name type="common">Pyronema confluens</name>
    <dbReference type="NCBI Taxonomy" id="1076935"/>
    <lineage>
        <taxon>Eukaryota</taxon>
        <taxon>Fungi</taxon>
        <taxon>Dikarya</taxon>
        <taxon>Ascomycota</taxon>
        <taxon>Pezizomycotina</taxon>
        <taxon>Pezizomycetes</taxon>
        <taxon>Pezizales</taxon>
        <taxon>Pyronemataceae</taxon>
        <taxon>Pyronema</taxon>
    </lineage>
</organism>
<keyword evidence="4" id="KW-1185">Reference proteome</keyword>
<dbReference type="PANTHER" id="PTHR13318">
    <property type="entry name" value="PARTNER OF PAIRED, ISOFORM B-RELATED"/>
    <property type="match status" value="1"/>
</dbReference>
<dbReference type="EMBL" id="HF935680">
    <property type="protein sequence ID" value="CCX12180.1"/>
    <property type="molecule type" value="Genomic_DNA"/>
</dbReference>
<reference evidence="3 4" key="1">
    <citation type="journal article" date="2013" name="PLoS Genet.">
        <title>The genome and development-dependent transcriptomes of Pyronema confluens: a window into fungal evolution.</title>
        <authorList>
            <person name="Traeger S."/>
            <person name="Altegoer F."/>
            <person name="Freitag M."/>
            <person name="Gabaldon T."/>
            <person name="Kempken F."/>
            <person name="Kumar A."/>
            <person name="Marcet-Houben M."/>
            <person name="Poggeler S."/>
            <person name="Stajich J.E."/>
            <person name="Nowrousian M."/>
        </authorList>
    </citation>
    <scope>NUCLEOTIDE SEQUENCE [LARGE SCALE GENOMIC DNA]</scope>
    <source>
        <strain evidence="4">CBS 100304</strain>
        <tissue evidence="3">Vegetative mycelium</tissue>
    </source>
</reference>
<evidence type="ECO:0000313" key="4">
    <source>
        <dbReference type="Proteomes" id="UP000018144"/>
    </source>
</evidence>
<dbReference type="eggNOG" id="KOG1947">
    <property type="taxonomic scope" value="Eukaryota"/>
</dbReference>
<dbReference type="STRING" id="1076935.U4L6S7"/>
<sequence>MSRRAGGSGIRGPNSALTDFLRERGISAADIARRARERAALAASEAEAAGEGASASGATPDPIGSSGATPTSSAAVTPAESSNSTPVPESSTAGAARGRRSTTALAAKKRKKRNDDDEEEWTMYSAPIPNPGQISHCAECGDRFTVTTYSKAGPNGEGLLCAKCGKKVGAKDKDKPAPKKRAAKRTKRDLTRTLLDGAQTGAGTLKSYCIKLVAKFIDHVDELGDISTHDMDQICQIISRNRSLNSSTLKLFLTPQTTKLCLYDCAKVTEQDLMEIPRLIPGLKHLDLTHAGFMTDSVLSYYAEKFPNLTSLHMRGAFLVSRDALISFFQHAGSRLTSFTLSSTARTSEAVIGTLVKHCPTLEHLTLSNLQRFDNAHLSHLSGLRHLKSLDISYAGGEITDEALVPVLQAIGGELRSLSLAGNYMLGADTANAIGNHCPILRELNLEQLEELEDKDIITLFSKWARNGNSGLVDINLSRVTELTDEGLAAVVMHSKGSLERLGVNSCEKLTAEGLKKVAVGCGKLKEVDTGFVRAVGDEAVEVLAGAGVKRLGVWGCGRVTEAVDTRLGEGGKMVVVGREGVVA</sequence>
<dbReference type="Gene3D" id="3.80.10.10">
    <property type="entry name" value="Ribonuclease Inhibitor"/>
    <property type="match status" value="2"/>
</dbReference>
<proteinExistence type="predicted"/>
<dbReference type="SUPFAM" id="SSF52047">
    <property type="entry name" value="RNI-like"/>
    <property type="match status" value="1"/>
</dbReference>
<dbReference type="Pfam" id="PF23550">
    <property type="entry name" value="zf_Tbcl_Rhp7"/>
    <property type="match status" value="1"/>
</dbReference>
<dbReference type="OMA" id="ACRHISR"/>
<dbReference type="GO" id="GO:0031146">
    <property type="term" value="P:SCF-dependent proteasomal ubiquitin-dependent protein catabolic process"/>
    <property type="evidence" value="ECO:0007669"/>
    <property type="project" value="TreeGrafter"/>
</dbReference>
<dbReference type="AlphaFoldDB" id="U4L6S7"/>
<dbReference type="InterPro" id="IPR032675">
    <property type="entry name" value="LRR_dom_sf"/>
</dbReference>
<feature type="domain" description="DNA repair protein rhp7 treble clef" evidence="2">
    <location>
        <begin position="131"/>
        <end position="169"/>
    </location>
</feature>
<dbReference type="InterPro" id="IPR006553">
    <property type="entry name" value="Leu-rich_rpt_Cys-con_subtyp"/>
</dbReference>